<dbReference type="Proteomes" id="UP000011058">
    <property type="component" value="Chromosome"/>
</dbReference>
<evidence type="ECO:0000313" key="2">
    <source>
        <dbReference type="Proteomes" id="UP000011058"/>
    </source>
</evidence>
<dbReference type="PATRIC" id="fig|1166018.3.peg.2068"/>
<dbReference type="KEGG" id="fae:FAES_5093"/>
<keyword evidence="2" id="KW-1185">Reference proteome</keyword>
<accession>I0KG39</accession>
<dbReference type="EMBL" id="HE796683">
    <property type="protein sequence ID" value="CCH03092.1"/>
    <property type="molecule type" value="Genomic_DNA"/>
</dbReference>
<reference evidence="1 2" key="1">
    <citation type="journal article" date="2012" name="J. Bacteriol.">
        <title>Genome Sequence of Fibrella aestuarina BUZ 2T, a Filamentous Marine Bacterium.</title>
        <authorList>
            <person name="Filippini M."/>
            <person name="Qi W."/>
            <person name="Blom J."/>
            <person name="Goesmann A."/>
            <person name="Smits T.H."/>
            <person name="Bagheri H.C."/>
        </authorList>
    </citation>
    <scope>NUCLEOTIDE SEQUENCE [LARGE SCALE GENOMIC DNA]</scope>
    <source>
        <strain evidence="2">BUZ 2T</strain>
    </source>
</reference>
<evidence type="ECO:0008006" key="3">
    <source>
        <dbReference type="Google" id="ProtNLM"/>
    </source>
</evidence>
<dbReference type="HOGENOM" id="CLU_137778_1_0_10"/>
<dbReference type="AlphaFoldDB" id="I0KG39"/>
<organism evidence="1 2">
    <name type="scientific">Fibrella aestuarina BUZ 2</name>
    <dbReference type="NCBI Taxonomy" id="1166018"/>
    <lineage>
        <taxon>Bacteria</taxon>
        <taxon>Pseudomonadati</taxon>
        <taxon>Bacteroidota</taxon>
        <taxon>Cytophagia</taxon>
        <taxon>Cytophagales</taxon>
        <taxon>Spirosomataceae</taxon>
        <taxon>Fibrella</taxon>
    </lineage>
</organism>
<sequence length="94" mass="11508">MTIWPFVLIRRPNPSAQLLNHERIHLRQQLELGILPFYLWYFAEYGYWRLRGKGHYAAYRAIRFEREAFANDANLTYLNKRPLWAFVRHRNDEA</sequence>
<dbReference type="eggNOG" id="ENOG5032RMQ">
    <property type="taxonomic scope" value="Bacteria"/>
</dbReference>
<evidence type="ECO:0000313" key="1">
    <source>
        <dbReference type="EMBL" id="CCH03092.1"/>
    </source>
</evidence>
<name>I0KG39_9BACT</name>
<proteinExistence type="predicted"/>
<dbReference type="OrthoDB" id="1027344at2"/>
<protein>
    <recommendedName>
        <fullName evidence="3">DUF4157 domain-containing protein</fullName>
    </recommendedName>
</protein>
<gene>
    <name evidence="1" type="ORF">FAES_5093</name>
</gene>
<dbReference type="STRING" id="1166018.FAES_5093"/>